<dbReference type="AlphaFoldDB" id="A0A097IUJ7"/>
<dbReference type="GO" id="GO:0030060">
    <property type="term" value="F:L-malate dehydrogenase (NAD+) activity"/>
    <property type="evidence" value="ECO:0007669"/>
    <property type="project" value="UniProtKB-EC"/>
</dbReference>
<comment type="similarity">
    <text evidence="1">Belongs to the LDH/MDH superfamily. MDH type 2 family.</text>
</comment>
<reference evidence="8" key="1">
    <citation type="journal article" date="2014" name="PLoS ONE">
        <title>Phylogeny of c4-photosynthesis enzymes based on algal transcriptomic and genomic data supports an archaeal/proteobacterial origin and multiple duplication for most c4-related genes.</title>
        <authorList>
            <person name="Chi S."/>
            <person name="Wu S."/>
            <person name="Yu J."/>
            <person name="Wang X."/>
            <person name="Tang X."/>
            <person name="Liu T."/>
        </authorList>
    </citation>
    <scope>NUCLEOTIDE SEQUENCE</scope>
    <source>
        <strain evidence="8">JCXF-2012052</strain>
    </source>
</reference>
<evidence type="ECO:0000259" key="7">
    <source>
        <dbReference type="Pfam" id="PF02866"/>
    </source>
</evidence>
<dbReference type="SUPFAM" id="SSF51735">
    <property type="entry name" value="NAD(P)-binding Rossmann-fold domains"/>
    <property type="match status" value="1"/>
</dbReference>
<dbReference type="InterPro" id="IPR010945">
    <property type="entry name" value="Malate_DH_type2"/>
</dbReference>
<evidence type="ECO:0000256" key="2">
    <source>
        <dbReference type="ARBA" id="ARBA00012995"/>
    </source>
</evidence>
<name>A0A097IUJ7_SCYLO</name>
<evidence type="ECO:0000256" key="5">
    <source>
        <dbReference type="SAM" id="MobiDB-lite"/>
    </source>
</evidence>
<dbReference type="PANTHER" id="PTHR23382">
    <property type="entry name" value="MALATE DEHYDROGENASE"/>
    <property type="match status" value="1"/>
</dbReference>
<dbReference type="InterPro" id="IPR022383">
    <property type="entry name" value="Lactate/malate_DH_C"/>
</dbReference>
<evidence type="ECO:0000256" key="3">
    <source>
        <dbReference type="ARBA" id="ARBA00023002"/>
    </source>
</evidence>
<dbReference type="Gene3D" id="3.90.110.10">
    <property type="entry name" value="Lactate dehydrogenase/glycoside hydrolase, family 4, C-terminal"/>
    <property type="match status" value="1"/>
</dbReference>
<protein>
    <recommendedName>
        <fullName evidence="2">malate dehydrogenase</fullName>
        <ecNumber evidence="2">1.1.1.37</ecNumber>
    </recommendedName>
</protein>
<evidence type="ECO:0000256" key="4">
    <source>
        <dbReference type="ARBA" id="ARBA00023027"/>
    </source>
</evidence>
<evidence type="ECO:0000256" key="1">
    <source>
        <dbReference type="ARBA" id="ARBA00009613"/>
    </source>
</evidence>
<accession>A0A097IUJ7</accession>
<dbReference type="FunFam" id="3.40.50.720:FF:000010">
    <property type="entry name" value="Malate dehydrogenase"/>
    <property type="match status" value="1"/>
</dbReference>
<feature type="domain" description="Lactate/malate dehydrogenase N-terminal" evidence="6">
    <location>
        <begin position="8"/>
        <end position="155"/>
    </location>
</feature>
<evidence type="ECO:0000313" key="8">
    <source>
        <dbReference type="EMBL" id="AIT70161.1"/>
    </source>
</evidence>
<dbReference type="InterPro" id="IPR001236">
    <property type="entry name" value="Lactate/malate_DH_N"/>
</dbReference>
<dbReference type="EC" id="1.1.1.37" evidence="2"/>
<evidence type="ECO:0000259" key="6">
    <source>
        <dbReference type="Pfam" id="PF00056"/>
    </source>
</evidence>
<keyword evidence="4" id="KW-0520">NAD</keyword>
<dbReference type="Pfam" id="PF00056">
    <property type="entry name" value="Ldh_1_N"/>
    <property type="match status" value="1"/>
</dbReference>
<feature type="compositionally biased region" description="Polar residues" evidence="5">
    <location>
        <begin position="422"/>
        <end position="433"/>
    </location>
</feature>
<dbReference type="EMBL" id="KM113469">
    <property type="protein sequence ID" value="AIT70161.1"/>
    <property type="molecule type" value="mRNA"/>
</dbReference>
<proteinExistence type="evidence at transcript level"/>
<feature type="region of interest" description="Disordered" evidence="5">
    <location>
        <begin position="392"/>
        <end position="433"/>
    </location>
</feature>
<feature type="domain" description="Lactate/malate dehydrogenase C-terminal" evidence="7">
    <location>
        <begin position="210"/>
        <end position="386"/>
    </location>
</feature>
<gene>
    <name evidence="8" type="primary">malate dehydrogenase</name>
</gene>
<dbReference type="Pfam" id="PF02866">
    <property type="entry name" value="Ldh_1_C"/>
    <property type="match status" value="1"/>
</dbReference>
<feature type="compositionally biased region" description="Low complexity" evidence="5">
    <location>
        <begin position="404"/>
        <end position="418"/>
    </location>
</feature>
<dbReference type="Gene3D" id="3.40.50.720">
    <property type="entry name" value="NAD(P)-binding Rossmann-like Domain"/>
    <property type="match status" value="1"/>
</dbReference>
<sequence>MAAKTALQVVVTGGAGQIAYSLIPLIARGLVFGTDTRVNLRLLDIPPSATALEGVAMEIQDSLFLTVLDGVVATTDEAKAFEGAQVAILLGGFPRRPGMERGDLIGKNAGIMKRMGEALERYAGRNCKVLVVANPAPTNCIVLASHAPSIPRKNISCLSRLDHDRMVGMLLHEANRCLGEASGSVRNGTVDWVSNGGGGSCRRLGPTDIRGVCVWGNHSNSQVPDASAVEFFVDDRWIPAASVIRDAAWLTLSSNSHGRFDADGEAVLGLAEAVRGRGAAVLDARKLSSAMSAANAIAGHLSDWLVRPSGSAAPASAAPGAPQIVSMGVASDGNPFGVPEGLFCSFPVRCPGDGDWSFAEGFLLKEEAGHQLSLSVKELQEEKAMVLDALGDGALEQPPPSPRGANAGTADAAAATGGKVPSNGTNGTPISSL</sequence>
<keyword evidence="3" id="KW-0560">Oxidoreductase</keyword>
<organism evidence="8">
    <name type="scientific">Scytosiphon lomentaria</name>
    <name type="common">Beanweed</name>
    <name type="synonym">Chorda lomentaria</name>
    <dbReference type="NCBI Taxonomy" id="27967"/>
    <lineage>
        <taxon>Eukaryota</taxon>
        <taxon>Sar</taxon>
        <taxon>Stramenopiles</taxon>
        <taxon>Ochrophyta</taxon>
        <taxon>PX clade</taxon>
        <taxon>Phaeophyceae</taxon>
        <taxon>Ectocarpales</taxon>
        <taxon>Scytosiphonaceae</taxon>
        <taxon>Scytosiphon</taxon>
    </lineage>
</organism>
<dbReference type="SUPFAM" id="SSF56327">
    <property type="entry name" value="LDH C-terminal domain-like"/>
    <property type="match status" value="1"/>
</dbReference>
<dbReference type="InterPro" id="IPR036291">
    <property type="entry name" value="NAD(P)-bd_dom_sf"/>
</dbReference>
<dbReference type="GO" id="GO:0006108">
    <property type="term" value="P:malate metabolic process"/>
    <property type="evidence" value="ECO:0007669"/>
    <property type="project" value="InterPro"/>
</dbReference>
<dbReference type="InterPro" id="IPR015955">
    <property type="entry name" value="Lactate_DH/Glyco_Ohase_4_C"/>
</dbReference>